<name>G0ANT4_BORBD</name>
<gene>
    <name evidence="1" type="ordered locus">BbiDN127_NXAF0075</name>
</gene>
<proteinExistence type="predicted"/>
<evidence type="ECO:0000313" key="1">
    <source>
        <dbReference type="EMBL" id="AEL19360.1"/>
    </source>
</evidence>
<keyword evidence="1" id="KW-0614">Plasmid</keyword>
<protein>
    <submittedName>
        <fullName evidence="1">Uncharacterized protein</fullName>
    </submittedName>
</protein>
<dbReference type="RefSeq" id="WP_014017613.1">
    <property type="nucleotide sequence ID" value="NC_015906.1"/>
</dbReference>
<reference evidence="1 2" key="2">
    <citation type="journal article" date="2012" name="J. Bacteriol.">
        <title>Whole-Genome Sequences of Borrelia bissettii, Borrelia valaisiana, and Borrelia spielmanii.</title>
        <authorList>
            <person name="Schutzer S.E."/>
            <person name="Fraser-Liggett C.M."/>
            <person name="Qiu W.G."/>
            <person name="Kraiczy P."/>
            <person name="Mongodin E.F."/>
            <person name="Dunn J.J."/>
            <person name="Luft B.J."/>
            <person name="Casjens S.R."/>
        </authorList>
    </citation>
    <scope>NUCLEOTIDE SEQUENCE [LARGE SCALE GENOMIC DNA]</scope>
    <source>
        <strain evidence="1 2">DN127</strain>
    </source>
</reference>
<organism evidence="1 2">
    <name type="scientific">Borrelia bissettiae (strain DSM 17990 / CIP 109136 / DN127)</name>
    <name type="common">Borreliella bissettiae</name>
    <dbReference type="NCBI Taxonomy" id="521010"/>
    <lineage>
        <taxon>Bacteria</taxon>
        <taxon>Pseudomonadati</taxon>
        <taxon>Spirochaetota</taxon>
        <taxon>Spirochaetia</taxon>
        <taxon>Spirochaetales</taxon>
        <taxon>Borreliaceae</taxon>
        <taxon>Borreliella</taxon>
    </lineage>
</organism>
<dbReference type="HOGENOM" id="CLU_1999511_0_0_12"/>
<accession>G0ANT4</accession>
<reference key="1">
    <citation type="submission" date="2011-06" db="EMBL/GenBank/DDBJ databases">
        <authorList>
            <person name="Mongodin E.F."/>
            <person name="Casjens S.R."/>
            <person name="Fraser-Liggett C.M."/>
            <person name="Qiu W.-G."/>
            <person name="Dunn J.J."/>
            <person name="Luft B.J."/>
            <person name="Schutzer S.E."/>
        </authorList>
    </citation>
    <scope>NUCLEOTIDE SEQUENCE</scope>
    <source>
        <strain>DN127</strain>
    </source>
</reference>
<geneLocation type="plasmid" evidence="1 2">
    <name>cp32-quad</name>
</geneLocation>
<dbReference type="EMBL" id="CP002754">
    <property type="protein sequence ID" value="AEL19360.1"/>
    <property type="molecule type" value="Genomic_DNA"/>
</dbReference>
<sequence>MNGVRKRLSDMSFRMINVFKDPKPLKFYKGTVVKLENDSSYQRIFDKNKYTEFAGVIIDIKPQELAMLYDSDMSDIQGYSKLYTYQALNFELKDRISIADLVYFEIFSIDSSIGYFTLVLKEFIWTSIGSRRHKKLDLFKHFYN</sequence>
<dbReference type="Proteomes" id="UP000001634">
    <property type="component" value="Plasmid cp32-quad"/>
</dbReference>
<dbReference type="KEGG" id="bbs:BbiDN127_NXAF0075"/>
<dbReference type="InterPro" id="IPR010875">
    <property type="entry name" value="DUF1506"/>
</dbReference>
<dbReference type="AlphaFoldDB" id="G0ANT4"/>
<keyword evidence="2" id="KW-1185">Reference proteome</keyword>
<evidence type="ECO:0000313" key="2">
    <source>
        <dbReference type="Proteomes" id="UP000001634"/>
    </source>
</evidence>
<dbReference type="Pfam" id="PF07405">
    <property type="entry name" value="DUF1506"/>
    <property type="match status" value="1"/>
</dbReference>